<dbReference type="Gene3D" id="3.30.2310.30">
    <property type="match status" value="1"/>
</dbReference>
<dbReference type="Gene3D" id="2.180.10.10">
    <property type="entry name" value="RHS repeat-associated core"/>
    <property type="match status" value="1"/>
</dbReference>
<accession>A0A7Y9WK74</accession>
<protein>
    <submittedName>
        <fullName evidence="4">YD repeat-containing protein</fullName>
    </submittedName>
</protein>
<dbReference type="EMBL" id="JACCAS010000001">
    <property type="protein sequence ID" value="NYH22407.1"/>
    <property type="molecule type" value="Genomic_DNA"/>
</dbReference>
<evidence type="ECO:0000259" key="3">
    <source>
        <dbReference type="Pfam" id="PF20148"/>
    </source>
</evidence>
<proteinExistence type="predicted"/>
<dbReference type="InterPro" id="IPR038234">
    <property type="entry name" value="Colicin_E5_C_sf"/>
</dbReference>
<dbReference type="Proteomes" id="UP000540929">
    <property type="component" value="Unassembled WGS sequence"/>
</dbReference>
<dbReference type="Pfam" id="PF20148">
    <property type="entry name" value="DUF6531"/>
    <property type="match status" value="1"/>
</dbReference>
<feature type="region of interest" description="Disordered" evidence="1">
    <location>
        <begin position="604"/>
        <end position="623"/>
    </location>
</feature>
<sequence>MGRNILSRKPMDEVIRLLTAFVLLVVAFGANADDCLTLYSKSGATPGTKTCRLDVVSNTPGGMGNYACINDLALIDQWCSTPAVELPESSCPVADPVYPGNGSVTLSENDFVSGDDNPMRFVRTYRSRSIGASAATLGSAWFHGGQRQLGLANANNGSSSKVVAYREDGEPVTFNWSAGTWRVSGNVGLGLAQDASGWTLVNQASGTTEKYSAQGLLLSESTRAGFIRTLIYGSSGLLTEVNQHAAGTSASNDLALRLEYDDKHRISRLIEPVGGMTQYAYDSNSNLVSVTWPDGYVRRYIYDDVRFRNAITGEVDETGARVATWTYDAQGRASAVNHPDMTRNVRFAYSGNQTTVTDSQRTTTVKFAPVAGLLRPTGTSSLSRVTNTSWDAFGNVLSETNPTGGTNEFSYDSSGRTVRLVVRNASSATVTTVRYADATSLSASMVASPGKVRAFAYDAKGNVTGVSEFATNDPTGERGFDAKPSGTQRTVGIRYDGSNRIVAALEYLNGTQTSDWFYAYDETGNLRVANDNLSGWTLGAMRRDAAHRATYLAGDNREALVTYNSRGWITQFIYNEYPTALNGSLYRILTVDYRYSADGQVTSRTGTVRQNNGGSTSLGVAQPASSDELNQWLNNLEDGAILAGPPVNRGGLLRSMLGAPPEPGVVRLCIECMFNPALSWGWALTSDNTDPFGIIGMAGGVRSGLDAVAKLCKPTANQLHSVFEKKIVGQMKKRGWTAEEVESTIANPYRTIPARDTRALESGNGARRDDPATAYIREDGHYVVRNDVDGTVVQVSDRRDADWKSHF</sequence>
<dbReference type="PANTHER" id="PTHR32305:SF15">
    <property type="entry name" value="PROTEIN RHSA-RELATED"/>
    <property type="match status" value="1"/>
</dbReference>
<feature type="domain" description="Colicin E5 ribonuclease" evidence="2">
    <location>
        <begin position="722"/>
        <end position="806"/>
    </location>
</feature>
<dbReference type="InterPro" id="IPR038233">
    <property type="entry name" value="Colicin_D/E5_nuclease"/>
</dbReference>
<gene>
    <name evidence="4" type="ORF">GGD40_001886</name>
</gene>
<name>A0A7Y9WK74_9BURK</name>
<dbReference type="SUPFAM" id="SSF102824">
    <property type="entry name" value="Colicin D/E5 nuclease domain"/>
    <property type="match status" value="1"/>
</dbReference>
<dbReference type="InterPro" id="IPR050708">
    <property type="entry name" value="T6SS_VgrG/RHS"/>
</dbReference>
<evidence type="ECO:0000313" key="4">
    <source>
        <dbReference type="EMBL" id="NYH22407.1"/>
    </source>
</evidence>
<dbReference type="GO" id="GO:0004540">
    <property type="term" value="F:RNA nuclease activity"/>
    <property type="evidence" value="ECO:0007669"/>
    <property type="project" value="InterPro"/>
</dbReference>
<dbReference type="AlphaFoldDB" id="A0A7Y9WK74"/>
<evidence type="ECO:0000259" key="2">
    <source>
        <dbReference type="Pfam" id="PF12106"/>
    </source>
</evidence>
<comment type="caution">
    <text evidence="4">The sequence shown here is derived from an EMBL/GenBank/DDBJ whole genome shotgun (WGS) entry which is preliminary data.</text>
</comment>
<evidence type="ECO:0000313" key="5">
    <source>
        <dbReference type="Proteomes" id="UP000540929"/>
    </source>
</evidence>
<dbReference type="PANTHER" id="PTHR32305">
    <property type="match status" value="1"/>
</dbReference>
<organism evidence="4 5">
    <name type="scientific">Paraburkholderia bryophila</name>
    <dbReference type="NCBI Taxonomy" id="420952"/>
    <lineage>
        <taxon>Bacteria</taxon>
        <taxon>Pseudomonadati</taxon>
        <taxon>Pseudomonadota</taxon>
        <taxon>Betaproteobacteria</taxon>
        <taxon>Burkholderiales</taxon>
        <taxon>Burkholderiaceae</taxon>
        <taxon>Paraburkholderia</taxon>
    </lineage>
</organism>
<dbReference type="InterPro" id="IPR045351">
    <property type="entry name" value="DUF6531"/>
</dbReference>
<reference evidence="4 5" key="1">
    <citation type="submission" date="2020-07" db="EMBL/GenBank/DDBJ databases">
        <title>Exploring microbial biodiversity for novel pathways involved in the catabolism of aromatic compounds derived from lignin.</title>
        <authorList>
            <person name="Elkins J."/>
        </authorList>
    </citation>
    <scope>NUCLEOTIDE SEQUENCE [LARGE SCALE GENOMIC DNA]</scope>
    <source>
        <strain evidence="4 5">H2C3C</strain>
    </source>
</reference>
<evidence type="ECO:0000256" key="1">
    <source>
        <dbReference type="SAM" id="MobiDB-lite"/>
    </source>
</evidence>
<keyword evidence="5" id="KW-1185">Reference proteome</keyword>
<feature type="domain" description="DUF6531" evidence="3">
    <location>
        <begin position="95"/>
        <end position="174"/>
    </location>
</feature>
<dbReference type="RefSeq" id="WP_179743456.1">
    <property type="nucleotide sequence ID" value="NZ_JACCAS010000001.1"/>
</dbReference>
<dbReference type="NCBIfam" id="TIGR01643">
    <property type="entry name" value="YD_repeat_2x"/>
    <property type="match status" value="2"/>
</dbReference>
<dbReference type="InterPro" id="IPR021964">
    <property type="entry name" value="Colicin_E5_C"/>
</dbReference>
<dbReference type="InterPro" id="IPR006530">
    <property type="entry name" value="YD"/>
</dbReference>
<dbReference type="Pfam" id="PF12106">
    <property type="entry name" value="Colicin_E5"/>
    <property type="match status" value="1"/>
</dbReference>